<gene>
    <name evidence="24" type="primary">thiDN</name>
    <name evidence="24" type="ORF">MLAUSG7_0473</name>
</gene>
<proteinExistence type="inferred from homology"/>
<evidence type="ECO:0000259" key="22">
    <source>
        <dbReference type="Pfam" id="PF08543"/>
    </source>
</evidence>
<dbReference type="EMBL" id="LR792632">
    <property type="protein sequence ID" value="CAB3287953.1"/>
    <property type="molecule type" value="Genomic_DNA"/>
</dbReference>
<keyword evidence="12" id="KW-0784">Thiamine biosynthesis</keyword>
<evidence type="ECO:0000313" key="25">
    <source>
        <dbReference type="Proteomes" id="UP000679213"/>
    </source>
</evidence>
<dbReference type="InterPro" id="IPR019293">
    <property type="entry name" value="ThiN"/>
</dbReference>
<dbReference type="KEGG" id="mesg:MLAUSG7_0473"/>
<organism evidence="24 25">
    <name type="scientific">Methanocaldococcus lauensis</name>
    <dbReference type="NCBI Taxonomy" id="2546128"/>
    <lineage>
        <taxon>Archaea</taxon>
        <taxon>Methanobacteriati</taxon>
        <taxon>Methanobacteriota</taxon>
        <taxon>Methanomada group</taxon>
        <taxon>Methanococci</taxon>
        <taxon>Methanococcales</taxon>
        <taxon>Methanocaldococcaceae</taxon>
        <taxon>Methanocaldococcus</taxon>
    </lineage>
</organism>
<keyword evidence="10 24" id="KW-0418">Kinase</keyword>
<evidence type="ECO:0000313" key="24">
    <source>
        <dbReference type="EMBL" id="CAB3287953.1"/>
    </source>
</evidence>
<comment type="similarity">
    <text evidence="20">In the N-terminal section; belongs to the ThiD family.</text>
</comment>
<comment type="catalytic activity">
    <reaction evidence="1">
        <text>4-amino-5-hydroxymethyl-2-methylpyrimidine + ATP = 4-amino-2-methyl-5-(phosphooxymethyl)pyrimidine + ADP + H(+)</text>
        <dbReference type="Rhea" id="RHEA:23096"/>
        <dbReference type="ChEBI" id="CHEBI:15378"/>
        <dbReference type="ChEBI" id="CHEBI:16892"/>
        <dbReference type="ChEBI" id="CHEBI:30616"/>
        <dbReference type="ChEBI" id="CHEBI:58354"/>
        <dbReference type="ChEBI" id="CHEBI:456216"/>
        <dbReference type="EC" id="2.7.1.49"/>
    </reaction>
</comment>
<dbReference type="PANTHER" id="PTHR20858">
    <property type="entry name" value="PHOSPHOMETHYLPYRIMIDINE KINASE"/>
    <property type="match status" value="1"/>
</dbReference>
<dbReference type="GeneID" id="65883285"/>
<evidence type="ECO:0000256" key="11">
    <source>
        <dbReference type="ARBA" id="ARBA00022840"/>
    </source>
</evidence>
<dbReference type="Gene3D" id="3.40.1190.20">
    <property type="match status" value="1"/>
</dbReference>
<sequence>MVILAVGGYDPTGGAGISADIKTSHTLGVYCLSIITSIIPQTNKEVYEKYDLSKENIENQFKSVFEEFEIEYVKTGVLTSQSIDILLKYIDKYDLKVICDPVLASTTKYNFVDEKLMDKYIELFNKSYLITPNREEYNKIMEFVKNKNYHLKKDLYILITGIDDILKRNSTTINIFKGFKINKEVHGTGCVYSTAITAFLSKGYKLEDAIKEAKNFILSSIIYAKKTKYGYNSNPTYINKETVIKNLSYAIYLLKKINFTLIPEVGSNIAESLPLPKDFNDIASLTGRIIKNKLGGFYVVGDIEFGASEHIAKIILSASKFNPKIRSCMNIKYDEDLIKTLKEKFKDKFIISSFDRSEEPPNVSTMEWGTTIACKKIGKVPDIIYDKGGLGKEPMIRVLGKDSIDVIKKVEFIQKIYNSIKEK</sequence>
<dbReference type="EC" id="2.5.1.3" evidence="6"/>
<evidence type="ECO:0000256" key="4">
    <source>
        <dbReference type="ARBA" id="ARBA00005165"/>
    </source>
</evidence>
<dbReference type="EC" id="2.7.1.49" evidence="5"/>
<evidence type="ECO:0000256" key="21">
    <source>
        <dbReference type="ARBA" id="ARBA00067160"/>
    </source>
</evidence>
<dbReference type="SUPFAM" id="SSF53613">
    <property type="entry name" value="Ribokinase-like"/>
    <property type="match status" value="1"/>
</dbReference>
<comment type="pathway">
    <text evidence="4">Cofactor biosynthesis; thiamine diphosphate biosynthesis; thiamine phosphate from 4-amino-2-methyl-5-diphosphomethylpyrimidine and 4-methyl-5-(2-phosphoethyl)-thiazole: step 1/1.</text>
</comment>
<dbReference type="GO" id="GO:0008972">
    <property type="term" value="F:phosphomethylpyrimidine kinase activity"/>
    <property type="evidence" value="ECO:0007669"/>
    <property type="project" value="UniProtKB-EC"/>
</dbReference>
<reference evidence="24 25" key="1">
    <citation type="submission" date="2020-04" db="EMBL/GenBank/DDBJ databases">
        <authorList>
            <consortium name="Genoscope - CEA"/>
            <person name="William W."/>
        </authorList>
    </citation>
    <scope>NUCLEOTIDE SEQUENCE [LARGE SCALE GENOMIC DNA]</scope>
    <source>
        <strain evidence="24 25">SG7</strain>
    </source>
</reference>
<keyword evidence="9" id="KW-0547">Nucleotide-binding</keyword>
<dbReference type="AlphaFoldDB" id="A0A8D6SV22"/>
<keyword evidence="13" id="KW-0511">Multifunctional enzyme</keyword>
<dbReference type="InterPro" id="IPR029056">
    <property type="entry name" value="Ribokinase-like"/>
</dbReference>
<comment type="catalytic activity">
    <reaction evidence="2">
        <text>4-amino-2-methyl-5-(phosphooxymethyl)pyrimidine + ATP = 4-amino-2-methyl-5-(diphosphooxymethyl)pyrimidine + ADP</text>
        <dbReference type="Rhea" id="RHEA:19893"/>
        <dbReference type="ChEBI" id="CHEBI:30616"/>
        <dbReference type="ChEBI" id="CHEBI:57841"/>
        <dbReference type="ChEBI" id="CHEBI:58354"/>
        <dbReference type="ChEBI" id="CHEBI:456216"/>
        <dbReference type="EC" id="2.7.4.7"/>
    </reaction>
</comment>
<evidence type="ECO:0000256" key="18">
    <source>
        <dbReference type="ARBA" id="ARBA00060674"/>
    </source>
</evidence>
<dbReference type="FunFam" id="3.40.225.10:FF:000015">
    <property type="entry name" value="Phosphomethylpyrimidine kinase (Hmp-phosphate kinase)"/>
    <property type="match status" value="1"/>
</dbReference>
<dbReference type="Pfam" id="PF08543">
    <property type="entry name" value="Phos_pyr_kin"/>
    <property type="match status" value="1"/>
</dbReference>
<dbReference type="GO" id="GO:0005524">
    <property type="term" value="F:ATP binding"/>
    <property type="evidence" value="ECO:0007669"/>
    <property type="project" value="UniProtKB-KW"/>
</dbReference>
<dbReference type="GO" id="GO:0005829">
    <property type="term" value="C:cytosol"/>
    <property type="evidence" value="ECO:0007669"/>
    <property type="project" value="TreeGrafter"/>
</dbReference>
<keyword evidence="25" id="KW-1185">Reference proteome</keyword>
<comment type="function">
    <text evidence="3">Catalyzes the phosphorylation of hydroxymethylpyrimidine phosphate (HMP-P) to HMP-PP, and of HMP to HMP-P.</text>
</comment>
<keyword evidence="11" id="KW-0067">ATP-binding</keyword>
<evidence type="ECO:0000256" key="15">
    <source>
        <dbReference type="ARBA" id="ARBA00047851"/>
    </source>
</evidence>
<feature type="domain" description="Pyridoxamine kinase/Phosphomethylpyrimidine kinase" evidence="22">
    <location>
        <begin position="10"/>
        <end position="230"/>
    </location>
</feature>
<keyword evidence="8 24" id="KW-0808">Transferase</keyword>
<dbReference type="PANTHER" id="PTHR20858:SF17">
    <property type="entry name" value="HYDROXYMETHYLPYRIMIDINE_PHOSPHOMETHYLPYRIMIDINE KINASE THI20-RELATED"/>
    <property type="match status" value="1"/>
</dbReference>
<comment type="catalytic activity">
    <reaction evidence="16">
        <text>2-[(2R,5Z)-2-carboxy-4-methylthiazol-5(2H)-ylidene]ethyl phosphate + 4-amino-2-methyl-5-(diphosphooxymethyl)pyrimidine + 2 H(+) = thiamine phosphate + CO2 + diphosphate</text>
        <dbReference type="Rhea" id="RHEA:47844"/>
        <dbReference type="ChEBI" id="CHEBI:15378"/>
        <dbReference type="ChEBI" id="CHEBI:16526"/>
        <dbReference type="ChEBI" id="CHEBI:33019"/>
        <dbReference type="ChEBI" id="CHEBI:37575"/>
        <dbReference type="ChEBI" id="CHEBI:57841"/>
        <dbReference type="ChEBI" id="CHEBI:62899"/>
        <dbReference type="EC" id="2.5.1.3"/>
    </reaction>
</comment>
<evidence type="ECO:0000256" key="16">
    <source>
        <dbReference type="ARBA" id="ARBA00047883"/>
    </source>
</evidence>
<dbReference type="RefSeq" id="WP_214400365.1">
    <property type="nucleotide sequence ID" value="NZ_LR792632.1"/>
</dbReference>
<dbReference type="InterPro" id="IPR004399">
    <property type="entry name" value="HMP/HMP-P_kinase_dom"/>
</dbReference>
<accession>A0A8D6SV22</accession>
<evidence type="ECO:0000256" key="17">
    <source>
        <dbReference type="ARBA" id="ARBA00059241"/>
    </source>
</evidence>
<comment type="function">
    <text evidence="17">Condenses 4-methyl-5-(beta-hydroxyethyl)thiazole monophosphate (THZ-P) and 4-amino-5-hydroxymethyl pyrimidine pyrophosphate (HMP-PP) to form thiamine monophosphate (TMP).</text>
</comment>
<evidence type="ECO:0000256" key="10">
    <source>
        <dbReference type="ARBA" id="ARBA00022777"/>
    </source>
</evidence>
<evidence type="ECO:0000256" key="6">
    <source>
        <dbReference type="ARBA" id="ARBA00012830"/>
    </source>
</evidence>
<dbReference type="GO" id="GO:0009228">
    <property type="term" value="P:thiamine biosynthetic process"/>
    <property type="evidence" value="ECO:0007669"/>
    <property type="project" value="UniProtKB-KW"/>
</dbReference>
<dbReference type="InterPro" id="IPR013749">
    <property type="entry name" value="PM/HMP-P_kinase-1"/>
</dbReference>
<dbReference type="EC" id="2.7.4.7" evidence="7"/>
<evidence type="ECO:0000256" key="8">
    <source>
        <dbReference type="ARBA" id="ARBA00022679"/>
    </source>
</evidence>
<protein>
    <recommendedName>
        <fullName evidence="21">Bifunctional thiamine biosynthesis protein ThiDN</fullName>
        <ecNumber evidence="6">2.5.1.3</ecNumber>
        <ecNumber evidence="5">2.7.1.49</ecNumber>
        <ecNumber evidence="7">2.7.4.7</ecNumber>
    </recommendedName>
</protein>
<dbReference type="InterPro" id="IPR036409">
    <property type="entry name" value="Aldolase_II/adducin_N_sf"/>
</dbReference>
<evidence type="ECO:0000256" key="14">
    <source>
        <dbReference type="ARBA" id="ARBA00047334"/>
    </source>
</evidence>
<name>A0A8D6SV22_9EURY</name>
<evidence type="ECO:0000256" key="5">
    <source>
        <dbReference type="ARBA" id="ARBA00012135"/>
    </source>
</evidence>
<comment type="catalytic activity">
    <reaction evidence="15">
        <text>2-(2-carboxy-4-methylthiazol-5-yl)ethyl phosphate + 4-amino-2-methyl-5-(diphosphooxymethyl)pyrimidine + 2 H(+) = thiamine phosphate + CO2 + diphosphate</text>
        <dbReference type="Rhea" id="RHEA:47848"/>
        <dbReference type="ChEBI" id="CHEBI:15378"/>
        <dbReference type="ChEBI" id="CHEBI:16526"/>
        <dbReference type="ChEBI" id="CHEBI:33019"/>
        <dbReference type="ChEBI" id="CHEBI:37575"/>
        <dbReference type="ChEBI" id="CHEBI:57841"/>
        <dbReference type="ChEBI" id="CHEBI:62890"/>
        <dbReference type="EC" id="2.5.1.3"/>
    </reaction>
</comment>
<evidence type="ECO:0000259" key="23">
    <source>
        <dbReference type="Pfam" id="PF10120"/>
    </source>
</evidence>
<dbReference type="Gene3D" id="3.40.225.10">
    <property type="entry name" value="Class II aldolase/adducin N-terminal domain"/>
    <property type="match status" value="1"/>
</dbReference>
<comment type="catalytic activity">
    <reaction evidence="14">
        <text>4-methyl-5-(2-phosphooxyethyl)-thiazole + 4-amino-2-methyl-5-(diphosphooxymethyl)pyrimidine + H(+) = thiamine phosphate + diphosphate</text>
        <dbReference type="Rhea" id="RHEA:22328"/>
        <dbReference type="ChEBI" id="CHEBI:15378"/>
        <dbReference type="ChEBI" id="CHEBI:33019"/>
        <dbReference type="ChEBI" id="CHEBI:37575"/>
        <dbReference type="ChEBI" id="CHEBI:57841"/>
        <dbReference type="ChEBI" id="CHEBI:58296"/>
        <dbReference type="EC" id="2.5.1.3"/>
    </reaction>
</comment>
<evidence type="ECO:0000256" key="1">
    <source>
        <dbReference type="ARBA" id="ARBA00000151"/>
    </source>
</evidence>
<evidence type="ECO:0000256" key="13">
    <source>
        <dbReference type="ARBA" id="ARBA00023268"/>
    </source>
</evidence>
<evidence type="ECO:0000256" key="7">
    <source>
        <dbReference type="ARBA" id="ARBA00012963"/>
    </source>
</evidence>
<comment type="pathway">
    <text evidence="18">Cofactor biosynthesis; thiamine diphosphate biosynthesis; 4-amino-2-methyl-5-diphosphomethylpyrimidine from 5-amino-1-(5-phospho-D-ribosyl)imidazole.</text>
</comment>
<comment type="similarity">
    <text evidence="19">In the C-terminal section; belongs to the ThiN family.</text>
</comment>
<evidence type="ECO:0000256" key="20">
    <source>
        <dbReference type="ARBA" id="ARBA00060992"/>
    </source>
</evidence>
<evidence type="ECO:0000256" key="9">
    <source>
        <dbReference type="ARBA" id="ARBA00022741"/>
    </source>
</evidence>
<dbReference type="GO" id="GO:0004789">
    <property type="term" value="F:thiamine-phosphate diphosphorylase activity"/>
    <property type="evidence" value="ECO:0007669"/>
    <property type="project" value="UniProtKB-EC"/>
</dbReference>
<dbReference type="Pfam" id="PF10120">
    <property type="entry name" value="ThiN"/>
    <property type="match status" value="1"/>
</dbReference>
<evidence type="ECO:0000256" key="19">
    <source>
        <dbReference type="ARBA" id="ARBA00060834"/>
    </source>
</evidence>
<dbReference type="CDD" id="cd01169">
    <property type="entry name" value="HMPP_kinase"/>
    <property type="match status" value="1"/>
</dbReference>
<evidence type="ECO:0000256" key="2">
    <source>
        <dbReference type="ARBA" id="ARBA00000565"/>
    </source>
</evidence>
<evidence type="ECO:0000256" key="3">
    <source>
        <dbReference type="ARBA" id="ARBA00003848"/>
    </source>
</evidence>
<dbReference type="GO" id="GO:0008902">
    <property type="term" value="F:hydroxymethylpyrimidine kinase activity"/>
    <property type="evidence" value="ECO:0007669"/>
    <property type="project" value="UniProtKB-EC"/>
</dbReference>
<dbReference type="Proteomes" id="UP000679213">
    <property type="component" value="Chromosome I"/>
</dbReference>
<dbReference type="SUPFAM" id="SSF53639">
    <property type="entry name" value="AraD/HMP-PK domain-like"/>
    <property type="match status" value="1"/>
</dbReference>
<evidence type="ECO:0000256" key="12">
    <source>
        <dbReference type="ARBA" id="ARBA00022977"/>
    </source>
</evidence>
<feature type="domain" description="Thiamine-phosphate synthase ThiN" evidence="23">
    <location>
        <begin position="247"/>
        <end position="410"/>
    </location>
</feature>